<evidence type="ECO:0000256" key="3">
    <source>
        <dbReference type="ARBA" id="ARBA00022989"/>
    </source>
</evidence>
<comment type="subcellular location">
    <subcellularLocation>
        <location evidence="1">Membrane</location>
        <topology evidence="1">Multi-pass membrane protein</topology>
    </subcellularLocation>
</comment>
<keyword evidence="10" id="KW-1185">Reference proteome</keyword>
<dbReference type="InterPro" id="IPR049326">
    <property type="entry name" value="Rhodopsin_dom_fungi"/>
</dbReference>
<feature type="transmembrane region" description="Helical" evidence="7">
    <location>
        <begin position="68"/>
        <end position="87"/>
    </location>
</feature>
<dbReference type="EMBL" id="MU006791">
    <property type="protein sequence ID" value="KAF2638105.1"/>
    <property type="molecule type" value="Genomic_DNA"/>
</dbReference>
<keyword evidence="3 7" id="KW-1133">Transmembrane helix</keyword>
<dbReference type="PANTHER" id="PTHR33048">
    <property type="entry name" value="PTH11-LIKE INTEGRAL MEMBRANE PROTEIN (AFU_ORTHOLOGUE AFUA_5G11245)"/>
    <property type="match status" value="1"/>
</dbReference>
<dbReference type="PANTHER" id="PTHR33048:SF18">
    <property type="entry name" value="INTEGRAL MEMBRANE PROTEIN"/>
    <property type="match status" value="1"/>
</dbReference>
<dbReference type="OrthoDB" id="444631at2759"/>
<dbReference type="Proteomes" id="UP000799753">
    <property type="component" value="Unassembled WGS sequence"/>
</dbReference>
<keyword evidence="4 7" id="KW-0472">Membrane</keyword>
<protein>
    <recommendedName>
        <fullName evidence="8">Rhodopsin domain-containing protein</fullName>
    </recommendedName>
</protein>
<feature type="transmembrane region" description="Helical" evidence="7">
    <location>
        <begin position="184"/>
        <end position="206"/>
    </location>
</feature>
<evidence type="ECO:0000259" key="8">
    <source>
        <dbReference type="Pfam" id="PF20684"/>
    </source>
</evidence>
<evidence type="ECO:0000256" key="5">
    <source>
        <dbReference type="ARBA" id="ARBA00038359"/>
    </source>
</evidence>
<proteinExistence type="inferred from homology"/>
<feature type="domain" description="Rhodopsin" evidence="8">
    <location>
        <begin position="84"/>
        <end position="318"/>
    </location>
</feature>
<evidence type="ECO:0000256" key="7">
    <source>
        <dbReference type="SAM" id="Phobius"/>
    </source>
</evidence>
<gene>
    <name evidence="9" type="ORF">P280DRAFT_91111</name>
</gene>
<name>A0A6A6RSL6_9PLEO</name>
<dbReference type="Pfam" id="PF20684">
    <property type="entry name" value="Fung_rhodopsin"/>
    <property type="match status" value="1"/>
</dbReference>
<evidence type="ECO:0000313" key="10">
    <source>
        <dbReference type="Proteomes" id="UP000799753"/>
    </source>
</evidence>
<evidence type="ECO:0000313" key="9">
    <source>
        <dbReference type="EMBL" id="KAF2638105.1"/>
    </source>
</evidence>
<dbReference type="AlphaFoldDB" id="A0A6A6RSL6"/>
<accession>A0A6A6RSL6</accession>
<evidence type="ECO:0000256" key="2">
    <source>
        <dbReference type="ARBA" id="ARBA00022692"/>
    </source>
</evidence>
<feature type="transmembrane region" description="Helical" evidence="7">
    <location>
        <begin position="151"/>
        <end position="172"/>
    </location>
</feature>
<dbReference type="GO" id="GO:0016020">
    <property type="term" value="C:membrane"/>
    <property type="evidence" value="ECO:0007669"/>
    <property type="project" value="UniProtKB-SubCell"/>
</dbReference>
<feature type="transmembrane region" description="Helical" evidence="7">
    <location>
        <begin position="265"/>
        <end position="287"/>
    </location>
</feature>
<reference evidence="9" key="1">
    <citation type="journal article" date="2020" name="Stud. Mycol.">
        <title>101 Dothideomycetes genomes: a test case for predicting lifestyles and emergence of pathogens.</title>
        <authorList>
            <person name="Haridas S."/>
            <person name="Albert R."/>
            <person name="Binder M."/>
            <person name="Bloem J."/>
            <person name="Labutti K."/>
            <person name="Salamov A."/>
            <person name="Andreopoulos B."/>
            <person name="Baker S."/>
            <person name="Barry K."/>
            <person name="Bills G."/>
            <person name="Bluhm B."/>
            <person name="Cannon C."/>
            <person name="Castanera R."/>
            <person name="Culley D."/>
            <person name="Daum C."/>
            <person name="Ezra D."/>
            <person name="Gonzalez J."/>
            <person name="Henrissat B."/>
            <person name="Kuo A."/>
            <person name="Liang C."/>
            <person name="Lipzen A."/>
            <person name="Lutzoni F."/>
            <person name="Magnuson J."/>
            <person name="Mondo S."/>
            <person name="Nolan M."/>
            <person name="Ohm R."/>
            <person name="Pangilinan J."/>
            <person name="Park H.-J."/>
            <person name="Ramirez L."/>
            <person name="Alfaro M."/>
            <person name="Sun H."/>
            <person name="Tritt A."/>
            <person name="Yoshinaga Y."/>
            <person name="Zwiers L.-H."/>
            <person name="Turgeon B."/>
            <person name="Goodwin S."/>
            <person name="Spatafora J."/>
            <person name="Crous P."/>
            <person name="Grigoriev I."/>
        </authorList>
    </citation>
    <scope>NUCLEOTIDE SEQUENCE</scope>
    <source>
        <strain evidence="9">CBS 473.64</strain>
    </source>
</reference>
<evidence type="ECO:0000256" key="1">
    <source>
        <dbReference type="ARBA" id="ARBA00004141"/>
    </source>
</evidence>
<comment type="similarity">
    <text evidence="5">Belongs to the SAT4 family.</text>
</comment>
<feature type="transmembrane region" description="Helical" evidence="7">
    <location>
        <begin position="307"/>
        <end position="326"/>
    </location>
</feature>
<evidence type="ECO:0000256" key="4">
    <source>
        <dbReference type="ARBA" id="ARBA00023136"/>
    </source>
</evidence>
<feature type="transmembrane region" description="Helical" evidence="7">
    <location>
        <begin position="232"/>
        <end position="253"/>
    </location>
</feature>
<sequence length="391" mass="44397">MRENTLDPGQRIGNVVVGDKYLPWSDVRRRRELNRCRFQHLCHPSDHGWFVPCCLLTMRIIPVEGLNAVAWIFTTLALLLTLGRFHIHWRKNRHFGWDDYFNGLALIFLLGFTITYQLFVPIEYNAELYALGLGGKRPTHQDVALDRKLNVANIVLFFCTIYAVKASFLALYWQMFEVSTKFRIAWILVSVYTVVSFLASFLAIFWNCGSPEHFLEDGYCGQQGSELATRILSVWCSLNIFGDLLLMVIPLVMLSRMLMPTSQKLGIAFIFSLVLITIVFDTLRTVFTLSLRTDFIDENAVWSLLEPTIGVIVCALPCYGGFLTWLPKRPFSSFIISISKSFSRSSSGSSKKSSGSSNGSLNRLPSNQDMQNATAYTEGWRVTADEETGRK</sequence>
<feature type="transmembrane region" description="Helical" evidence="7">
    <location>
        <begin position="99"/>
        <end position="119"/>
    </location>
</feature>
<dbReference type="InterPro" id="IPR052337">
    <property type="entry name" value="SAT4-like"/>
</dbReference>
<keyword evidence="2 7" id="KW-0812">Transmembrane</keyword>
<feature type="compositionally biased region" description="Low complexity" evidence="6">
    <location>
        <begin position="343"/>
        <end position="367"/>
    </location>
</feature>
<evidence type="ECO:0000256" key="6">
    <source>
        <dbReference type="SAM" id="MobiDB-lite"/>
    </source>
</evidence>
<organism evidence="9 10">
    <name type="scientific">Massarina eburnea CBS 473.64</name>
    <dbReference type="NCBI Taxonomy" id="1395130"/>
    <lineage>
        <taxon>Eukaryota</taxon>
        <taxon>Fungi</taxon>
        <taxon>Dikarya</taxon>
        <taxon>Ascomycota</taxon>
        <taxon>Pezizomycotina</taxon>
        <taxon>Dothideomycetes</taxon>
        <taxon>Pleosporomycetidae</taxon>
        <taxon>Pleosporales</taxon>
        <taxon>Massarineae</taxon>
        <taxon>Massarinaceae</taxon>
        <taxon>Massarina</taxon>
    </lineage>
</organism>
<feature type="region of interest" description="Disordered" evidence="6">
    <location>
        <begin position="343"/>
        <end position="391"/>
    </location>
</feature>